<keyword evidence="2" id="KW-0472">Membrane</keyword>
<evidence type="ECO:0000256" key="1">
    <source>
        <dbReference type="SAM" id="MobiDB-lite"/>
    </source>
</evidence>
<accession>A0A6L8RWZ6</accession>
<feature type="compositionally biased region" description="Basic and acidic residues" evidence="1">
    <location>
        <begin position="140"/>
        <end position="154"/>
    </location>
</feature>
<feature type="compositionally biased region" description="Basic and acidic residues" evidence="1">
    <location>
        <begin position="84"/>
        <end position="94"/>
    </location>
</feature>
<feature type="compositionally biased region" description="Polar residues" evidence="1">
    <location>
        <begin position="103"/>
        <end position="126"/>
    </location>
</feature>
<evidence type="ECO:0000256" key="2">
    <source>
        <dbReference type="SAM" id="Phobius"/>
    </source>
</evidence>
<dbReference type="OrthoDB" id="1779586at2"/>
<feature type="region of interest" description="Disordered" evidence="1">
    <location>
        <begin position="84"/>
        <end position="154"/>
    </location>
</feature>
<dbReference type="EMBL" id="WWSC01000003">
    <property type="protein sequence ID" value="MZK40838.1"/>
    <property type="molecule type" value="Genomic_DNA"/>
</dbReference>
<keyword evidence="2" id="KW-1133">Transmembrane helix</keyword>
<comment type="caution">
    <text evidence="3">The sequence shown here is derived from an EMBL/GenBank/DDBJ whole genome shotgun (WGS) entry which is preliminary data.</text>
</comment>
<dbReference type="Pfam" id="PF09581">
    <property type="entry name" value="Spore_III_AF"/>
    <property type="match status" value="1"/>
</dbReference>
<sequence>MHDREGAEQMEMIYNWILKLSFFAVLGSVILQMIPDHGFQKYVRFVLGLILAAMLVVPVLELFDKRAAFEEIYHDSAYKIRTSELEEKSQKVQEDILDIDGQNVENQNIENSGTGSQNTEDQIQDSNTDRSSDENVSQNRRIEVEQIEIGKESE</sequence>
<feature type="transmembrane region" description="Helical" evidence="2">
    <location>
        <begin position="42"/>
        <end position="63"/>
    </location>
</feature>
<evidence type="ECO:0000313" key="3">
    <source>
        <dbReference type="EMBL" id="MZK40838.1"/>
    </source>
</evidence>
<evidence type="ECO:0000313" key="4">
    <source>
        <dbReference type="Proteomes" id="UP000472916"/>
    </source>
</evidence>
<protein>
    <recommendedName>
        <fullName evidence="5">Stage III sporulation protein AF</fullName>
    </recommendedName>
</protein>
<keyword evidence="2" id="KW-0812">Transmembrane</keyword>
<name>A0A6L8RWZ6_9FIRM</name>
<dbReference type="Proteomes" id="UP000472916">
    <property type="component" value="Unassembled WGS sequence"/>
</dbReference>
<gene>
    <name evidence="3" type="ORF">GT528_03780</name>
</gene>
<proteinExistence type="predicted"/>
<feature type="transmembrane region" description="Helical" evidence="2">
    <location>
        <begin position="12"/>
        <end position="30"/>
    </location>
</feature>
<dbReference type="AlphaFoldDB" id="A0A6L8RWZ6"/>
<reference evidence="3 4" key="1">
    <citation type="journal article" date="2019" name="Nat. Med.">
        <title>A library of human gut bacterial isolates paired with longitudinal multiomics data enables mechanistic microbiome research.</title>
        <authorList>
            <person name="Poyet M."/>
            <person name="Groussin M."/>
            <person name="Gibbons S.M."/>
            <person name="Avila-Pacheco J."/>
            <person name="Jiang X."/>
            <person name="Kearney S.M."/>
            <person name="Perrotta A.R."/>
            <person name="Berdy B."/>
            <person name="Zhao S."/>
            <person name="Lieberman T.D."/>
            <person name="Swanson P.K."/>
            <person name="Smith M."/>
            <person name="Roesemann S."/>
            <person name="Alexander J.E."/>
            <person name="Rich S.A."/>
            <person name="Livny J."/>
            <person name="Vlamakis H."/>
            <person name="Clish C."/>
            <person name="Bullock K."/>
            <person name="Deik A."/>
            <person name="Scott J."/>
            <person name="Pierce K.A."/>
            <person name="Xavier R.J."/>
            <person name="Alm E.J."/>
        </authorList>
    </citation>
    <scope>NUCLEOTIDE SEQUENCE [LARGE SCALE GENOMIC DNA]</scope>
    <source>
        <strain evidence="3 4">BIOML-A6</strain>
    </source>
</reference>
<organism evidence="3 4">
    <name type="scientific">Dorea longicatena</name>
    <dbReference type="NCBI Taxonomy" id="88431"/>
    <lineage>
        <taxon>Bacteria</taxon>
        <taxon>Bacillati</taxon>
        <taxon>Bacillota</taxon>
        <taxon>Clostridia</taxon>
        <taxon>Lachnospirales</taxon>
        <taxon>Lachnospiraceae</taxon>
        <taxon>Dorea</taxon>
    </lineage>
</organism>
<dbReference type="InterPro" id="IPR014245">
    <property type="entry name" value="Spore_III_AF"/>
</dbReference>
<dbReference type="RefSeq" id="WP_055214125.1">
    <property type="nucleotide sequence ID" value="NZ_CP094679.1"/>
</dbReference>
<evidence type="ECO:0008006" key="5">
    <source>
        <dbReference type="Google" id="ProtNLM"/>
    </source>
</evidence>